<feature type="domain" description="HTH tetR-type" evidence="4">
    <location>
        <begin position="45"/>
        <end position="105"/>
    </location>
</feature>
<dbReference type="Pfam" id="PF17918">
    <property type="entry name" value="TetR_C_15"/>
    <property type="match status" value="1"/>
</dbReference>
<evidence type="ECO:0000313" key="5">
    <source>
        <dbReference type="EMBL" id="TQF11480.1"/>
    </source>
</evidence>
<dbReference type="PANTHER" id="PTHR30055:SF223">
    <property type="entry name" value="HTH-TYPE TRANSCRIPTIONAL REGULATOR UIDR"/>
    <property type="match status" value="1"/>
</dbReference>
<name>A0A540WR53_9BACT</name>
<dbReference type="PROSITE" id="PS50977">
    <property type="entry name" value="HTH_TETR_2"/>
    <property type="match status" value="1"/>
</dbReference>
<evidence type="ECO:0000256" key="2">
    <source>
        <dbReference type="PROSITE-ProRule" id="PRU00335"/>
    </source>
</evidence>
<dbReference type="SUPFAM" id="SSF46689">
    <property type="entry name" value="Homeodomain-like"/>
    <property type="match status" value="1"/>
</dbReference>
<dbReference type="PANTHER" id="PTHR30055">
    <property type="entry name" value="HTH-TYPE TRANSCRIPTIONAL REGULATOR RUTR"/>
    <property type="match status" value="1"/>
</dbReference>
<evidence type="ECO:0000256" key="3">
    <source>
        <dbReference type="SAM" id="MobiDB-lite"/>
    </source>
</evidence>
<dbReference type="GO" id="GO:0000976">
    <property type="term" value="F:transcription cis-regulatory region binding"/>
    <property type="evidence" value="ECO:0007669"/>
    <property type="project" value="TreeGrafter"/>
</dbReference>
<dbReference type="InterPro" id="IPR001647">
    <property type="entry name" value="HTH_TetR"/>
</dbReference>
<accession>A0A540WR53</accession>
<keyword evidence="6" id="KW-1185">Reference proteome</keyword>
<reference evidence="5 6" key="1">
    <citation type="submission" date="2019-06" db="EMBL/GenBank/DDBJ databases">
        <authorList>
            <person name="Livingstone P."/>
            <person name="Whitworth D."/>
        </authorList>
    </citation>
    <scope>NUCLEOTIDE SEQUENCE [LARGE SCALE GENOMIC DNA]</scope>
    <source>
        <strain evidence="5 6">AM401</strain>
    </source>
</reference>
<dbReference type="InterPro" id="IPR041669">
    <property type="entry name" value="TetR_C_15"/>
</dbReference>
<feature type="DNA-binding region" description="H-T-H motif" evidence="2">
    <location>
        <begin position="68"/>
        <end position="87"/>
    </location>
</feature>
<evidence type="ECO:0000259" key="4">
    <source>
        <dbReference type="PROSITE" id="PS50977"/>
    </source>
</evidence>
<dbReference type="Gene3D" id="1.10.357.10">
    <property type="entry name" value="Tetracycline Repressor, domain 2"/>
    <property type="match status" value="1"/>
</dbReference>
<keyword evidence="1 2" id="KW-0238">DNA-binding</keyword>
<gene>
    <name evidence="5" type="ORF">FJV41_34015</name>
</gene>
<dbReference type="PROSITE" id="PS01081">
    <property type="entry name" value="HTH_TETR_1"/>
    <property type="match status" value="1"/>
</dbReference>
<dbReference type="OrthoDB" id="9793734at2"/>
<evidence type="ECO:0000313" key="6">
    <source>
        <dbReference type="Proteomes" id="UP000315369"/>
    </source>
</evidence>
<evidence type="ECO:0000256" key="1">
    <source>
        <dbReference type="ARBA" id="ARBA00023125"/>
    </source>
</evidence>
<dbReference type="GO" id="GO:0003700">
    <property type="term" value="F:DNA-binding transcription factor activity"/>
    <property type="evidence" value="ECO:0007669"/>
    <property type="project" value="TreeGrafter"/>
</dbReference>
<dbReference type="Proteomes" id="UP000315369">
    <property type="component" value="Unassembled WGS sequence"/>
</dbReference>
<protein>
    <submittedName>
        <fullName evidence="5">TetR/AcrR family transcriptional regulator</fullName>
    </submittedName>
</protein>
<dbReference type="InterPro" id="IPR009057">
    <property type="entry name" value="Homeodomain-like_sf"/>
</dbReference>
<dbReference type="PRINTS" id="PR00455">
    <property type="entry name" value="HTHTETR"/>
</dbReference>
<proteinExistence type="predicted"/>
<comment type="caution">
    <text evidence="5">The sequence shown here is derived from an EMBL/GenBank/DDBJ whole genome shotgun (WGS) entry which is preliminary data.</text>
</comment>
<sequence>MCMGPECELGLTFATRVGAHIRGGGVMPRRPPVSRRRKPHQDRAQATCEAILTAAARVLVKNGYEAASTNRIAREAGVSIGSLYQYFPSKEGLVMAVMERHRTRSLAGFEAELVRLASQPLPQAIRALVRQLLTTKLENPRLHQVLHELAPRMRQLGQVDPHEQRLFRLVRAFLAPRAEELRPKDLDMAVFVLVHSVETLCIKAVADRPDYLTNEAFLDELCALMQGYLQPAGASSRTTPKKMTGRGRSSASREISARP</sequence>
<dbReference type="Pfam" id="PF00440">
    <property type="entry name" value="TetR_N"/>
    <property type="match status" value="1"/>
</dbReference>
<organism evidence="5 6">
    <name type="scientific">Myxococcus llanfairpwllgwyngyllgogerychwyrndrobwllllantysiliogogogochensis</name>
    <dbReference type="NCBI Taxonomy" id="2590453"/>
    <lineage>
        <taxon>Bacteria</taxon>
        <taxon>Pseudomonadati</taxon>
        <taxon>Myxococcota</taxon>
        <taxon>Myxococcia</taxon>
        <taxon>Myxococcales</taxon>
        <taxon>Cystobacterineae</taxon>
        <taxon>Myxococcaceae</taxon>
        <taxon>Myxococcus</taxon>
    </lineage>
</organism>
<dbReference type="InterPro" id="IPR050109">
    <property type="entry name" value="HTH-type_TetR-like_transc_reg"/>
</dbReference>
<dbReference type="AlphaFoldDB" id="A0A540WR53"/>
<dbReference type="EMBL" id="VIFM01000186">
    <property type="protein sequence ID" value="TQF11480.1"/>
    <property type="molecule type" value="Genomic_DNA"/>
</dbReference>
<dbReference type="InterPro" id="IPR023772">
    <property type="entry name" value="DNA-bd_HTH_TetR-type_CS"/>
</dbReference>
<feature type="region of interest" description="Disordered" evidence="3">
    <location>
        <begin position="232"/>
        <end position="259"/>
    </location>
</feature>